<dbReference type="Proteomes" id="UP001295684">
    <property type="component" value="Unassembled WGS sequence"/>
</dbReference>
<keyword evidence="1" id="KW-0472">Membrane</keyword>
<gene>
    <name evidence="2" type="ORF">ECRASSUSDP1_LOCUS17687</name>
</gene>
<keyword evidence="3" id="KW-1185">Reference proteome</keyword>
<keyword evidence="1" id="KW-0812">Transmembrane</keyword>
<proteinExistence type="predicted"/>
<protein>
    <submittedName>
        <fullName evidence="2">Uncharacterized protein</fullName>
    </submittedName>
</protein>
<evidence type="ECO:0000313" key="2">
    <source>
        <dbReference type="EMBL" id="CAI2376318.1"/>
    </source>
</evidence>
<name>A0AAD1XNT2_EUPCR</name>
<keyword evidence="1" id="KW-1133">Transmembrane helix</keyword>
<sequence length="192" mass="21264">MSSQDLGINIPFQKVEVDIFCNNSMNSAKMSLCTLIILLICWFVSPTENCGDDIKGLIISMMWIKGLLGYILQLVIAGLTQESILSVQCSNGIMSLVWIYLMNCYYKIITLFFASTNTCWAAGKWLWFAHLLLTIEAILNFLIAVCAITSLLGALCSCLSKSRQGSTSARSFAPQLFSKEMPTLGAKNEQFT</sequence>
<dbReference type="EMBL" id="CAMPGE010017871">
    <property type="protein sequence ID" value="CAI2376318.1"/>
    <property type="molecule type" value="Genomic_DNA"/>
</dbReference>
<organism evidence="2 3">
    <name type="scientific">Euplotes crassus</name>
    <dbReference type="NCBI Taxonomy" id="5936"/>
    <lineage>
        <taxon>Eukaryota</taxon>
        <taxon>Sar</taxon>
        <taxon>Alveolata</taxon>
        <taxon>Ciliophora</taxon>
        <taxon>Intramacronucleata</taxon>
        <taxon>Spirotrichea</taxon>
        <taxon>Hypotrichia</taxon>
        <taxon>Euplotida</taxon>
        <taxon>Euplotidae</taxon>
        <taxon>Moneuplotes</taxon>
    </lineage>
</organism>
<feature type="transmembrane region" description="Helical" evidence="1">
    <location>
        <begin position="28"/>
        <end position="45"/>
    </location>
</feature>
<evidence type="ECO:0000256" key="1">
    <source>
        <dbReference type="SAM" id="Phobius"/>
    </source>
</evidence>
<reference evidence="2" key="1">
    <citation type="submission" date="2023-07" db="EMBL/GenBank/DDBJ databases">
        <authorList>
            <consortium name="AG Swart"/>
            <person name="Singh M."/>
            <person name="Singh A."/>
            <person name="Seah K."/>
            <person name="Emmerich C."/>
        </authorList>
    </citation>
    <scope>NUCLEOTIDE SEQUENCE</scope>
    <source>
        <strain evidence="2">DP1</strain>
    </source>
</reference>
<feature type="transmembrane region" description="Helical" evidence="1">
    <location>
        <begin position="139"/>
        <end position="160"/>
    </location>
</feature>
<evidence type="ECO:0000313" key="3">
    <source>
        <dbReference type="Proteomes" id="UP001295684"/>
    </source>
</evidence>
<dbReference type="AlphaFoldDB" id="A0AAD1XNT2"/>
<comment type="caution">
    <text evidence="2">The sequence shown here is derived from an EMBL/GenBank/DDBJ whole genome shotgun (WGS) entry which is preliminary data.</text>
</comment>
<accession>A0AAD1XNT2</accession>
<feature type="transmembrane region" description="Helical" evidence="1">
    <location>
        <begin position="57"/>
        <end position="77"/>
    </location>
</feature>